<dbReference type="InterPro" id="IPR009631">
    <property type="entry name" value="CGLD27-like"/>
</dbReference>
<comment type="caution">
    <text evidence="2">The sequence shown here is derived from an EMBL/GenBank/DDBJ whole genome shotgun (WGS) entry which is preliminary data.</text>
</comment>
<dbReference type="PANTHER" id="PTHR34214:SF3">
    <property type="entry name" value="PROTEIN CONSERVED IN THE GREEN LINEAGE AND DIATOMS 27, CHLOROPLASTIC"/>
    <property type="match status" value="1"/>
</dbReference>
<proteinExistence type="predicted"/>
<keyword evidence="1" id="KW-0472">Membrane</keyword>
<keyword evidence="3" id="KW-1185">Reference proteome</keyword>
<accession>A0ABV4WGT7</accession>
<dbReference type="Pfam" id="PF06799">
    <property type="entry name" value="CGLD27-like"/>
    <property type="match status" value="1"/>
</dbReference>
<dbReference type="PANTHER" id="PTHR34214">
    <property type="match status" value="1"/>
</dbReference>
<reference evidence="2 3" key="1">
    <citation type="submission" date="2024-09" db="EMBL/GenBank/DDBJ databases">
        <title>Floridaenema gen nov. (Aerosakkonemataceae, Aerosakkonematales ord. nov., Cyanobacteria) from benthic tropical and subtropical fresh waters, with the description of four new species.</title>
        <authorList>
            <person name="Moretto J.A."/>
            <person name="Berthold D.E."/>
            <person name="Lefler F.W."/>
            <person name="Huang I.-S."/>
            <person name="Laughinghouse H. IV."/>
        </authorList>
    </citation>
    <scope>NUCLEOTIDE SEQUENCE [LARGE SCALE GENOMIC DNA]</scope>
    <source>
        <strain evidence="2 3">BLCC-F167</strain>
    </source>
</reference>
<feature type="transmembrane region" description="Helical" evidence="1">
    <location>
        <begin position="68"/>
        <end position="94"/>
    </location>
</feature>
<keyword evidence="1" id="KW-1133">Transmembrane helix</keyword>
<evidence type="ECO:0000256" key="1">
    <source>
        <dbReference type="SAM" id="Phobius"/>
    </source>
</evidence>
<gene>
    <name evidence="2" type="ORF">ACE1CA_05735</name>
</gene>
<evidence type="ECO:0000313" key="2">
    <source>
        <dbReference type="EMBL" id="MFB2834016.1"/>
    </source>
</evidence>
<feature type="transmembrane region" description="Helical" evidence="1">
    <location>
        <begin position="147"/>
        <end position="164"/>
    </location>
</feature>
<sequence length="165" mass="18989">MESSVSVCPVPFEQQPINEYQELKDSWFFSWATLDGGSYSRKMAWIWGWSWLVAGPVAAASFPPQKALGQFMLCGGAIASLFMVFALVQMYLGWCYVRDRLTKPIVFYEESGWYDGQCWSKPPEVITRDRLIVTYQVQPILQRLNKTFALLALIFCLGSLIWFFL</sequence>
<protein>
    <submittedName>
        <fullName evidence="2">CGLD27 family protein</fullName>
    </submittedName>
</protein>
<dbReference type="EMBL" id="JBHFNT010000048">
    <property type="protein sequence ID" value="MFB2834016.1"/>
    <property type="molecule type" value="Genomic_DNA"/>
</dbReference>
<evidence type="ECO:0000313" key="3">
    <source>
        <dbReference type="Proteomes" id="UP001576780"/>
    </source>
</evidence>
<keyword evidence="1" id="KW-0812">Transmembrane</keyword>
<feature type="transmembrane region" description="Helical" evidence="1">
    <location>
        <begin position="44"/>
        <end position="62"/>
    </location>
</feature>
<dbReference type="Proteomes" id="UP001576780">
    <property type="component" value="Unassembled WGS sequence"/>
</dbReference>
<organism evidence="2 3">
    <name type="scientific">Floridaenema evergladense BLCC-F167</name>
    <dbReference type="NCBI Taxonomy" id="3153639"/>
    <lineage>
        <taxon>Bacteria</taxon>
        <taxon>Bacillati</taxon>
        <taxon>Cyanobacteriota</taxon>
        <taxon>Cyanophyceae</taxon>
        <taxon>Oscillatoriophycideae</taxon>
        <taxon>Aerosakkonematales</taxon>
        <taxon>Aerosakkonemataceae</taxon>
        <taxon>Floridanema</taxon>
        <taxon>Floridanema evergladense</taxon>
    </lineage>
</organism>
<dbReference type="RefSeq" id="WP_413276464.1">
    <property type="nucleotide sequence ID" value="NZ_JBHFNT010000048.1"/>
</dbReference>
<name>A0ABV4WGT7_9CYAN</name>